<protein>
    <recommendedName>
        <fullName evidence="3">Gliding motility lipoprotein GldD</fullName>
    </recommendedName>
</protein>
<evidence type="ECO:0000313" key="2">
    <source>
        <dbReference type="Proteomes" id="UP000293952"/>
    </source>
</evidence>
<keyword evidence="2" id="KW-1185">Reference proteome</keyword>
<organism evidence="1 2">
    <name type="scientific">Brumimicrobium glaciale</name>
    <dbReference type="NCBI Taxonomy" id="200475"/>
    <lineage>
        <taxon>Bacteria</taxon>
        <taxon>Pseudomonadati</taxon>
        <taxon>Bacteroidota</taxon>
        <taxon>Flavobacteriia</taxon>
        <taxon>Flavobacteriales</taxon>
        <taxon>Crocinitomicaceae</taxon>
        <taxon>Brumimicrobium</taxon>
    </lineage>
</organism>
<proteinExistence type="predicted"/>
<comment type="caution">
    <text evidence="1">The sequence shown here is derived from an EMBL/GenBank/DDBJ whole genome shotgun (WGS) entry which is preliminary data.</text>
</comment>
<name>A0A4Q4KRN3_9FLAO</name>
<dbReference type="Proteomes" id="UP000293952">
    <property type="component" value="Unassembled WGS sequence"/>
</dbReference>
<dbReference type="AlphaFoldDB" id="A0A4Q4KRN3"/>
<dbReference type="EMBL" id="SETE01000002">
    <property type="protein sequence ID" value="RYM34669.1"/>
    <property type="molecule type" value="Genomic_DNA"/>
</dbReference>
<gene>
    <name evidence="1" type="ORF">ERX46_04650</name>
</gene>
<evidence type="ECO:0000313" key="1">
    <source>
        <dbReference type="EMBL" id="RYM34669.1"/>
    </source>
</evidence>
<evidence type="ECO:0008006" key="3">
    <source>
        <dbReference type="Google" id="ProtNLM"/>
    </source>
</evidence>
<dbReference type="RefSeq" id="WP_130092678.1">
    <property type="nucleotide sequence ID" value="NZ_SETE01000002.1"/>
</dbReference>
<reference evidence="1 2" key="1">
    <citation type="submission" date="2019-02" db="EMBL/GenBank/DDBJ databases">
        <title>Genome sequence of the sea-ice species Brumimicrobium glaciale.</title>
        <authorList>
            <person name="Bowman J.P."/>
        </authorList>
    </citation>
    <scope>NUCLEOTIDE SEQUENCE [LARGE SCALE GENOMIC DNA]</scope>
    <source>
        <strain evidence="1 2">IC156</strain>
    </source>
</reference>
<accession>A0A4Q4KRN3</accession>
<sequence length="209" mass="24159">MKKLLSYAPLLFILPLIFVQCKLDNEDKIDYHGKLKYFDNQYGVKHFIENDKNSGAYITLPECFTNENSSISITNKNNFVCSENKIYFSVDVIPKEEINHYAEYFNDTKIKNQEGDYIMRDYSVETRANGLTDATKSIYSNIVSFDNKPIHLGSVKGKEGSQGKELFYQFGVVSGKDSYYILQAIMSKNNTAFLYDDILEIFKSFRIEK</sequence>